<organism evidence="2 3">
    <name type="scientific">Aegilops tauschii subsp. strangulata</name>
    <name type="common">Goatgrass</name>
    <dbReference type="NCBI Taxonomy" id="200361"/>
    <lineage>
        <taxon>Eukaryota</taxon>
        <taxon>Viridiplantae</taxon>
        <taxon>Streptophyta</taxon>
        <taxon>Embryophyta</taxon>
        <taxon>Tracheophyta</taxon>
        <taxon>Spermatophyta</taxon>
        <taxon>Magnoliopsida</taxon>
        <taxon>Liliopsida</taxon>
        <taxon>Poales</taxon>
        <taxon>Poaceae</taxon>
        <taxon>BOP clade</taxon>
        <taxon>Pooideae</taxon>
        <taxon>Triticodae</taxon>
        <taxon>Triticeae</taxon>
        <taxon>Triticinae</taxon>
        <taxon>Aegilops</taxon>
    </lineage>
</organism>
<reference evidence="3" key="1">
    <citation type="journal article" date="2014" name="Science">
        <title>Ancient hybridizations among the ancestral genomes of bread wheat.</title>
        <authorList>
            <consortium name="International Wheat Genome Sequencing Consortium,"/>
            <person name="Marcussen T."/>
            <person name="Sandve S.R."/>
            <person name="Heier L."/>
            <person name="Spannagl M."/>
            <person name="Pfeifer M."/>
            <person name="Jakobsen K.S."/>
            <person name="Wulff B.B."/>
            <person name="Steuernagel B."/>
            <person name="Mayer K.F."/>
            <person name="Olsen O.A."/>
        </authorList>
    </citation>
    <scope>NUCLEOTIDE SEQUENCE [LARGE SCALE GENOMIC DNA]</scope>
    <source>
        <strain evidence="3">cv. AL8/78</strain>
    </source>
</reference>
<proteinExistence type="predicted"/>
<dbReference type="EnsemblPlants" id="AET3Gv20260000.23">
    <property type="protein sequence ID" value="AET3Gv20260000.23"/>
    <property type="gene ID" value="AET3Gv20260000"/>
</dbReference>
<reference evidence="2" key="4">
    <citation type="submission" date="2019-03" db="UniProtKB">
        <authorList>
            <consortium name="EnsemblPlants"/>
        </authorList>
    </citation>
    <scope>IDENTIFICATION</scope>
</reference>
<reference evidence="2" key="3">
    <citation type="journal article" date="2017" name="Nature">
        <title>Genome sequence of the progenitor of the wheat D genome Aegilops tauschii.</title>
        <authorList>
            <person name="Luo M.C."/>
            <person name="Gu Y.Q."/>
            <person name="Puiu D."/>
            <person name="Wang H."/>
            <person name="Twardziok S.O."/>
            <person name="Deal K.R."/>
            <person name="Huo N."/>
            <person name="Zhu T."/>
            <person name="Wang L."/>
            <person name="Wang Y."/>
            <person name="McGuire P.E."/>
            <person name="Liu S."/>
            <person name="Long H."/>
            <person name="Ramasamy R.K."/>
            <person name="Rodriguez J.C."/>
            <person name="Van S.L."/>
            <person name="Yuan L."/>
            <person name="Wang Z."/>
            <person name="Xia Z."/>
            <person name="Xiao L."/>
            <person name="Anderson O.D."/>
            <person name="Ouyang S."/>
            <person name="Liang Y."/>
            <person name="Zimin A.V."/>
            <person name="Pertea G."/>
            <person name="Qi P."/>
            <person name="Bennetzen J.L."/>
            <person name="Dai X."/>
            <person name="Dawson M.W."/>
            <person name="Muller H.G."/>
            <person name="Kugler K."/>
            <person name="Rivarola-Duarte L."/>
            <person name="Spannagl M."/>
            <person name="Mayer K.F.X."/>
            <person name="Lu F.H."/>
            <person name="Bevan M.W."/>
            <person name="Leroy P."/>
            <person name="Li P."/>
            <person name="You F.M."/>
            <person name="Sun Q."/>
            <person name="Liu Z."/>
            <person name="Lyons E."/>
            <person name="Wicker T."/>
            <person name="Salzberg S.L."/>
            <person name="Devos K.M."/>
            <person name="Dvorak J."/>
        </authorList>
    </citation>
    <scope>NUCLEOTIDE SEQUENCE [LARGE SCALE GENOMIC DNA]</scope>
    <source>
        <strain evidence="2">cv. AL8/78</strain>
    </source>
</reference>
<evidence type="ECO:0000313" key="3">
    <source>
        <dbReference type="Proteomes" id="UP000015105"/>
    </source>
</evidence>
<protein>
    <recommendedName>
        <fullName evidence="4">Secreted protein</fullName>
    </recommendedName>
</protein>
<accession>A0A453E8T2</accession>
<reference evidence="2" key="5">
    <citation type="journal article" date="2021" name="G3 (Bethesda)">
        <title>Aegilops tauschii genome assembly Aet v5.0 features greater sequence contiguity and improved annotation.</title>
        <authorList>
            <person name="Wang L."/>
            <person name="Zhu T."/>
            <person name="Rodriguez J.C."/>
            <person name="Deal K.R."/>
            <person name="Dubcovsky J."/>
            <person name="McGuire P.E."/>
            <person name="Lux T."/>
            <person name="Spannagl M."/>
            <person name="Mayer K.F.X."/>
            <person name="Baldrich P."/>
            <person name="Meyers B.C."/>
            <person name="Huo N."/>
            <person name="Gu Y.Q."/>
            <person name="Zhou H."/>
            <person name="Devos K.M."/>
            <person name="Bennetzen J.L."/>
            <person name="Unver T."/>
            <person name="Budak H."/>
            <person name="Gulick P.J."/>
            <person name="Galiba G."/>
            <person name="Kalapos B."/>
            <person name="Nelson D.R."/>
            <person name="Li P."/>
            <person name="You F.M."/>
            <person name="Luo M.C."/>
            <person name="Dvorak J."/>
        </authorList>
    </citation>
    <scope>NUCLEOTIDE SEQUENCE [LARGE SCALE GENOMIC DNA]</scope>
    <source>
        <strain evidence="2">cv. AL8/78</strain>
    </source>
</reference>
<keyword evidence="1" id="KW-0732">Signal</keyword>
<sequence length="91" mass="10400">MVSPFSPLACLLMSIFFELSCRNFNLLCRIHFFRETVGRVQNIFLQKMCYCAETTMKLSGRRSSELGYIGLGQSDCATVQFSMGTNYLYNV</sequence>
<dbReference type="Gramene" id="AET3Gv20260000.23">
    <property type="protein sequence ID" value="AET3Gv20260000.23"/>
    <property type="gene ID" value="AET3Gv20260000"/>
</dbReference>
<evidence type="ECO:0000313" key="2">
    <source>
        <dbReference type="EnsemblPlants" id="AET3Gv20260000.23"/>
    </source>
</evidence>
<feature type="chain" id="PRO_5019447819" description="Secreted protein" evidence="1">
    <location>
        <begin position="22"/>
        <end position="91"/>
    </location>
</feature>
<reference evidence="3" key="2">
    <citation type="journal article" date="2017" name="Nat. Plants">
        <title>The Aegilops tauschii genome reveals multiple impacts of transposons.</title>
        <authorList>
            <person name="Zhao G."/>
            <person name="Zou C."/>
            <person name="Li K."/>
            <person name="Wang K."/>
            <person name="Li T."/>
            <person name="Gao L."/>
            <person name="Zhang X."/>
            <person name="Wang H."/>
            <person name="Yang Z."/>
            <person name="Liu X."/>
            <person name="Jiang W."/>
            <person name="Mao L."/>
            <person name="Kong X."/>
            <person name="Jiao Y."/>
            <person name="Jia J."/>
        </authorList>
    </citation>
    <scope>NUCLEOTIDE SEQUENCE [LARGE SCALE GENOMIC DNA]</scope>
    <source>
        <strain evidence="3">cv. AL8/78</strain>
    </source>
</reference>
<dbReference type="AlphaFoldDB" id="A0A453E8T2"/>
<keyword evidence="3" id="KW-1185">Reference proteome</keyword>
<dbReference type="Proteomes" id="UP000015105">
    <property type="component" value="Chromosome 3D"/>
</dbReference>
<evidence type="ECO:0008006" key="4">
    <source>
        <dbReference type="Google" id="ProtNLM"/>
    </source>
</evidence>
<evidence type="ECO:0000256" key="1">
    <source>
        <dbReference type="SAM" id="SignalP"/>
    </source>
</evidence>
<feature type="signal peptide" evidence="1">
    <location>
        <begin position="1"/>
        <end position="21"/>
    </location>
</feature>
<name>A0A453E8T2_AEGTS</name>